<dbReference type="GO" id="GO:0043565">
    <property type="term" value="F:sequence-specific DNA binding"/>
    <property type="evidence" value="ECO:0007669"/>
    <property type="project" value="InterPro"/>
</dbReference>
<dbReference type="InterPro" id="IPR037923">
    <property type="entry name" value="HTH-like"/>
</dbReference>
<dbReference type="STRING" id="1324314.BVG16_21535"/>
<dbReference type="SMART" id="SM00342">
    <property type="entry name" value="HTH_ARAC"/>
    <property type="match status" value="1"/>
</dbReference>
<dbReference type="InterPro" id="IPR003313">
    <property type="entry name" value="AraC-bd"/>
</dbReference>
<keyword evidence="3" id="KW-0804">Transcription</keyword>
<dbReference type="PANTHER" id="PTHR43280">
    <property type="entry name" value="ARAC-FAMILY TRANSCRIPTIONAL REGULATOR"/>
    <property type="match status" value="1"/>
</dbReference>
<dbReference type="RefSeq" id="WP_078501263.1">
    <property type="nucleotide sequence ID" value="NZ_MSZX01000009.1"/>
</dbReference>
<dbReference type="PROSITE" id="PS01124">
    <property type="entry name" value="HTH_ARAC_FAMILY_2"/>
    <property type="match status" value="1"/>
</dbReference>
<dbReference type="EMBL" id="MSZX01000009">
    <property type="protein sequence ID" value="OPA75190.1"/>
    <property type="molecule type" value="Genomic_DNA"/>
</dbReference>
<dbReference type="Pfam" id="PF12833">
    <property type="entry name" value="HTH_18"/>
    <property type="match status" value="1"/>
</dbReference>
<organism evidence="5 6">
    <name type="scientific">Paenibacillus selenitireducens</name>
    <dbReference type="NCBI Taxonomy" id="1324314"/>
    <lineage>
        <taxon>Bacteria</taxon>
        <taxon>Bacillati</taxon>
        <taxon>Bacillota</taxon>
        <taxon>Bacilli</taxon>
        <taxon>Bacillales</taxon>
        <taxon>Paenibacillaceae</taxon>
        <taxon>Paenibacillus</taxon>
    </lineage>
</organism>
<dbReference type="SUPFAM" id="SSF51215">
    <property type="entry name" value="Regulatory protein AraC"/>
    <property type="match status" value="1"/>
</dbReference>
<dbReference type="Proteomes" id="UP000190188">
    <property type="component" value="Unassembled WGS sequence"/>
</dbReference>
<dbReference type="SUPFAM" id="SSF46689">
    <property type="entry name" value="Homeodomain-like"/>
    <property type="match status" value="2"/>
</dbReference>
<comment type="caution">
    <text evidence="5">The sequence shown here is derived from an EMBL/GenBank/DDBJ whole genome shotgun (WGS) entry which is preliminary data.</text>
</comment>
<dbReference type="InterPro" id="IPR018060">
    <property type="entry name" value="HTH_AraC"/>
</dbReference>
<dbReference type="PANTHER" id="PTHR43280:SF2">
    <property type="entry name" value="HTH-TYPE TRANSCRIPTIONAL REGULATOR EXSA"/>
    <property type="match status" value="1"/>
</dbReference>
<keyword evidence="2" id="KW-0238">DNA-binding</keyword>
<evidence type="ECO:0000256" key="1">
    <source>
        <dbReference type="ARBA" id="ARBA00023015"/>
    </source>
</evidence>
<dbReference type="Pfam" id="PF02311">
    <property type="entry name" value="AraC_binding"/>
    <property type="match status" value="1"/>
</dbReference>
<protein>
    <recommendedName>
        <fullName evidence="4">HTH araC/xylS-type domain-containing protein</fullName>
    </recommendedName>
</protein>
<reference evidence="5 6" key="1">
    <citation type="submission" date="2017-01" db="EMBL/GenBank/DDBJ databases">
        <title>Genome analysis of Paenibacillus selenitrireducens ES3-24.</title>
        <authorList>
            <person name="Xu D."/>
            <person name="Yao R."/>
            <person name="Zheng S."/>
        </authorList>
    </citation>
    <scope>NUCLEOTIDE SEQUENCE [LARGE SCALE GENOMIC DNA]</scope>
    <source>
        <strain evidence="5 6">ES3-24</strain>
    </source>
</reference>
<accession>A0A1T2X5S4</accession>
<keyword evidence="6" id="KW-1185">Reference proteome</keyword>
<dbReference type="AlphaFoldDB" id="A0A1T2X5S4"/>
<sequence length="262" mass="30574">MAIQVMTSIASHRNRWSMDTHYHNDYEVSIVLEGSAVLEYHHREFNMEKGSVVLIPPNFPHRFWTNDAVRFGVMQASDLPKPLVQRFYQLTEPECPRLIHLSQGSRDIYESLFRNWLKVVSQPLQEKEAVISAWIELFLLTLLQHSNTDAHRMSIASTADYIRNHLHQEIRVTALAQMAGLSVSAFRKEFTKSYRVSPKQYQQMHRLTEAKWLLRTSDQSIVQIAEQLSFSGIHQFSAWFQQTEGISPSKWRNQQQGDYPND</sequence>
<dbReference type="InterPro" id="IPR009057">
    <property type="entry name" value="Homeodomain-like_sf"/>
</dbReference>
<dbReference type="OrthoDB" id="1681793at2"/>
<proteinExistence type="predicted"/>
<feature type="domain" description="HTH araC/xylS-type" evidence="4">
    <location>
        <begin position="156"/>
        <end position="254"/>
    </location>
</feature>
<dbReference type="InterPro" id="IPR014710">
    <property type="entry name" value="RmlC-like_jellyroll"/>
</dbReference>
<evidence type="ECO:0000259" key="4">
    <source>
        <dbReference type="PROSITE" id="PS01124"/>
    </source>
</evidence>
<dbReference type="Gene3D" id="2.60.120.10">
    <property type="entry name" value="Jelly Rolls"/>
    <property type="match status" value="1"/>
</dbReference>
<evidence type="ECO:0000313" key="6">
    <source>
        <dbReference type="Proteomes" id="UP000190188"/>
    </source>
</evidence>
<name>A0A1T2X5S4_9BACL</name>
<gene>
    <name evidence="5" type="ORF">BVG16_21535</name>
</gene>
<dbReference type="GO" id="GO:0003700">
    <property type="term" value="F:DNA-binding transcription factor activity"/>
    <property type="evidence" value="ECO:0007669"/>
    <property type="project" value="InterPro"/>
</dbReference>
<evidence type="ECO:0000313" key="5">
    <source>
        <dbReference type="EMBL" id="OPA75190.1"/>
    </source>
</evidence>
<dbReference type="Gene3D" id="1.10.10.60">
    <property type="entry name" value="Homeodomain-like"/>
    <property type="match status" value="2"/>
</dbReference>
<evidence type="ECO:0000256" key="3">
    <source>
        <dbReference type="ARBA" id="ARBA00023163"/>
    </source>
</evidence>
<keyword evidence="1" id="KW-0805">Transcription regulation</keyword>
<evidence type="ECO:0000256" key="2">
    <source>
        <dbReference type="ARBA" id="ARBA00023125"/>
    </source>
</evidence>